<dbReference type="SUPFAM" id="SSF52540">
    <property type="entry name" value="P-loop containing nucleoside triphosphate hydrolases"/>
    <property type="match status" value="1"/>
</dbReference>
<protein>
    <recommendedName>
        <fullName evidence="1">NB-ARC domain-containing protein</fullName>
    </recommendedName>
</protein>
<dbReference type="AlphaFoldDB" id="A0A2I0KL85"/>
<dbReference type="PANTHER" id="PTHR11017:SF513">
    <property type="entry name" value="TIR DOMAIN-CONTAINING PROTEIN"/>
    <property type="match status" value="1"/>
</dbReference>
<dbReference type="Pfam" id="PF00931">
    <property type="entry name" value="NB-ARC"/>
    <property type="match status" value="1"/>
</dbReference>
<dbReference type="PANTHER" id="PTHR11017">
    <property type="entry name" value="LEUCINE-RICH REPEAT-CONTAINING PROTEIN"/>
    <property type="match status" value="1"/>
</dbReference>
<dbReference type="GO" id="GO:0006952">
    <property type="term" value="P:defense response"/>
    <property type="evidence" value="ECO:0007669"/>
    <property type="project" value="InterPro"/>
</dbReference>
<dbReference type="Gene3D" id="3.40.50.300">
    <property type="entry name" value="P-loop containing nucleotide triphosphate hydrolases"/>
    <property type="match status" value="1"/>
</dbReference>
<reference evidence="2 3" key="1">
    <citation type="submission" date="2017-11" db="EMBL/GenBank/DDBJ databases">
        <title>De-novo sequencing of pomegranate (Punica granatum L.) genome.</title>
        <authorList>
            <person name="Akparov Z."/>
            <person name="Amiraslanov A."/>
            <person name="Hajiyeva S."/>
            <person name="Abbasov M."/>
            <person name="Kaur K."/>
            <person name="Hamwieh A."/>
            <person name="Solovyev V."/>
            <person name="Salamov A."/>
            <person name="Braich B."/>
            <person name="Kosarev P."/>
            <person name="Mahmoud A."/>
            <person name="Hajiyev E."/>
            <person name="Babayeva S."/>
            <person name="Izzatullayeva V."/>
            <person name="Mammadov A."/>
            <person name="Mammadov A."/>
            <person name="Sharifova S."/>
            <person name="Ojaghi J."/>
            <person name="Eynullazada K."/>
            <person name="Bayramov B."/>
            <person name="Abdulazimova A."/>
            <person name="Shahmuradov I."/>
        </authorList>
    </citation>
    <scope>NUCLEOTIDE SEQUENCE [LARGE SCALE GENOMIC DNA]</scope>
    <source>
        <strain evidence="3">cv. AG2017</strain>
        <tissue evidence="2">Leaf</tissue>
    </source>
</reference>
<proteinExistence type="predicted"/>
<dbReference type="GO" id="GO:0043531">
    <property type="term" value="F:ADP binding"/>
    <property type="evidence" value="ECO:0007669"/>
    <property type="project" value="InterPro"/>
</dbReference>
<dbReference type="STRING" id="22663.A0A2I0KL85"/>
<keyword evidence="3" id="KW-1185">Reference proteome</keyword>
<dbReference type="InterPro" id="IPR027417">
    <property type="entry name" value="P-loop_NTPase"/>
</dbReference>
<evidence type="ECO:0000313" key="2">
    <source>
        <dbReference type="EMBL" id="PKI69272.1"/>
    </source>
</evidence>
<gene>
    <name evidence="2" type="ORF">CRG98_010345</name>
</gene>
<organism evidence="2 3">
    <name type="scientific">Punica granatum</name>
    <name type="common">Pomegranate</name>
    <dbReference type="NCBI Taxonomy" id="22663"/>
    <lineage>
        <taxon>Eukaryota</taxon>
        <taxon>Viridiplantae</taxon>
        <taxon>Streptophyta</taxon>
        <taxon>Embryophyta</taxon>
        <taxon>Tracheophyta</taxon>
        <taxon>Spermatophyta</taxon>
        <taxon>Magnoliopsida</taxon>
        <taxon>eudicotyledons</taxon>
        <taxon>Gunneridae</taxon>
        <taxon>Pentapetalae</taxon>
        <taxon>rosids</taxon>
        <taxon>malvids</taxon>
        <taxon>Myrtales</taxon>
        <taxon>Lythraceae</taxon>
        <taxon>Punica</taxon>
    </lineage>
</organism>
<comment type="caution">
    <text evidence="2">The sequence shown here is derived from an EMBL/GenBank/DDBJ whole genome shotgun (WGS) entry which is preliminary data.</text>
</comment>
<accession>A0A2I0KL85</accession>
<dbReference type="InterPro" id="IPR002182">
    <property type="entry name" value="NB-ARC"/>
</dbReference>
<sequence>MIRSLVERILKKLKNTPLGVAKYPVGLEARLEELKGMIDANANGVLALGFYGMGGVGKTTLAKALFNKLVGHFRLRSFVSNIRESSSLPGSRTFTPFSVLVTLSIQPIL</sequence>
<name>A0A2I0KL85_PUNGR</name>
<evidence type="ECO:0000313" key="3">
    <source>
        <dbReference type="Proteomes" id="UP000233551"/>
    </source>
</evidence>
<dbReference type="InterPro" id="IPR044974">
    <property type="entry name" value="Disease_R_plants"/>
</dbReference>
<dbReference type="Proteomes" id="UP000233551">
    <property type="component" value="Unassembled WGS sequence"/>
</dbReference>
<feature type="domain" description="NB-ARC" evidence="1">
    <location>
        <begin position="29"/>
        <end position="80"/>
    </location>
</feature>
<dbReference type="EMBL" id="PGOL01000515">
    <property type="protein sequence ID" value="PKI69272.1"/>
    <property type="molecule type" value="Genomic_DNA"/>
</dbReference>
<evidence type="ECO:0000259" key="1">
    <source>
        <dbReference type="Pfam" id="PF00931"/>
    </source>
</evidence>